<reference evidence="1 2" key="1">
    <citation type="journal article" date="2011" name="J. Bacteriol.">
        <title>Draft genome sequence of Caloramator australicus strain RC3T, a thermoanaerobe from the Great Artesian Basin of Australia.</title>
        <authorList>
            <person name="Ogg C.D."/>
            <person name="Patel B.K.C."/>
        </authorList>
    </citation>
    <scope>NUCLEOTIDE SEQUENCE [LARGE SCALE GENOMIC DNA]</scope>
    <source>
        <strain evidence="1 2">RC3</strain>
    </source>
</reference>
<comment type="caution">
    <text evidence="1">The sequence shown here is derived from an EMBL/GenBank/DDBJ whole genome shotgun (WGS) entry which is preliminary data.</text>
</comment>
<dbReference type="eggNOG" id="COG1937">
    <property type="taxonomic scope" value="Bacteria"/>
</dbReference>
<dbReference type="STRING" id="857293.CAAU_2590"/>
<dbReference type="Gene3D" id="1.20.58.1000">
    <property type="entry name" value="Metal-sensitive repressor, helix protomer"/>
    <property type="match status" value="1"/>
</dbReference>
<proteinExistence type="predicted"/>
<evidence type="ECO:0000313" key="2">
    <source>
        <dbReference type="Proteomes" id="UP000007652"/>
    </source>
</evidence>
<sequence length="90" mass="10188">MVQCCSKEDIIKRLRRIEGQVKGIQKMVENNEECSDILIQIAAVRAAINKVGGLILENYSKSCIMKAATQDFDGEKEIQELIDVILKFMK</sequence>
<dbReference type="CDD" id="cd10148">
    <property type="entry name" value="CsoR-like_DUF156"/>
    <property type="match status" value="1"/>
</dbReference>
<dbReference type="OrthoDB" id="9811244at2"/>
<dbReference type="GO" id="GO:0046872">
    <property type="term" value="F:metal ion binding"/>
    <property type="evidence" value="ECO:0007669"/>
    <property type="project" value="InterPro"/>
</dbReference>
<dbReference type="PANTHER" id="PTHR33677">
    <property type="entry name" value="TRANSCRIPTIONAL REPRESSOR FRMR-RELATED"/>
    <property type="match status" value="1"/>
</dbReference>
<evidence type="ECO:0008006" key="3">
    <source>
        <dbReference type="Google" id="ProtNLM"/>
    </source>
</evidence>
<dbReference type="AlphaFoldDB" id="I7LI97"/>
<name>I7LI97_9CLOT</name>
<dbReference type="InterPro" id="IPR038390">
    <property type="entry name" value="Metal_Tscrpt_repr_sf"/>
</dbReference>
<dbReference type="GO" id="GO:0003677">
    <property type="term" value="F:DNA binding"/>
    <property type="evidence" value="ECO:0007669"/>
    <property type="project" value="InterPro"/>
</dbReference>
<dbReference type="EMBL" id="CAKP01000138">
    <property type="protein sequence ID" value="CCJ34673.1"/>
    <property type="molecule type" value="Genomic_DNA"/>
</dbReference>
<dbReference type="Proteomes" id="UP000007652">
    <property type="component" value="Unassembled WGS sequence"/>
</dbReference>
<dbReference type="RefSeq" id="WP_008909916.1">
    <property type="nucleotide sequence ID" value="NZ_CAKP01000138.1"/>
</dbReference>
<dbReference type="Pfam" id="PF02583">
    <property type="entry name" value="Trns_repr_metal"/>
    <property type="match status" value="1"/>
</dbReference>
<evidence type="ECO:0000313" key="1">
    <source>
        <dbReference type="EMBL" id="CCJ34673.1"/>
    </source>
</evidence>
<keyword evidence="2" id="KW-1185">Reference proteome</keyword>
<accession>I7LI97</accession>
<dbReference type="PANTHER" id="PTHR33677:SF3">
    <property type="entry name" value="COPPER-SENSING TRANSCRIPTIONAL REPRESSOR RICR"/>
    <property type="match status" value="1"/>
</dbReference>
<gene>
    <name evidence="1" type="ORF">CAAU_2590</name>
</gene>
<dbReference type="GO" id="GO:0045892">
    <property type="term" value="P:negative regulation of DNA-templated transcription"/>
    <property type="evidence" value="ECO:0007669"/>
    <property type="project" value="UniProtKB-ARBA"/>
</dbReference>
<dbReference type="InterPro" id="IPR003735">
    <property type="entry name" value="Metal_Tscrpt_repr"/>
</dbReference>
<protein>
    <recommendedName>
        <fullName evidence="3">Repressor CsoR of the copZA operon</fullName>
    </recommendedName>
</protein>
<organism evidence="1 2">
    <name type="scientific">Caloramator australicus RC3</name>
    <dbReference type="NCBI Taxonomy" id="857293"/>
    <lineage>
        <taxon>Bacteria</taxon>
        <taxon>Bacillati</taxon>
        <taxon>Bacillota</taxon>
        <taxon>Clostridia</taxon>
        <taxon>Eubacteriales</taxon>
        <taxon>Clostridiaceae</taxon>
        <taxon>Caloramator</taxon>
    </lineage>
</organism>